<dbReference type="Gene3D" id="3.20.20.150">
    <property type="entry name" value="Divalent-metal-dependent TIM barrel enzymes"/>
    <property type="match status" value="1"/>
</dbReference>
<gene>
    <name evidence="3" type="ORF">THTE_2786</name>
</gene>
<dbReference type="GO" id="GO:0016853">
    <property type="term" value="F:isomerase activity"/>
    <property type="evidence" value="ECO:0007669"/>
    <property type="project" value="UniProtKB-KW"/>
</dbReference>
<dbReference type="EMBL" id="CP018477">
    <property type="protein sequence ID" value="ASV75388.1"/>
    <property type="molecule type" value="Genomic_DNA"/>
</dbReference>
<dbReference type="InterPro" id="IPR013022">
    <property type="entry name" value="Xyl_isomerase-like_TIM-brl"/>
</dbReference>
<dbReference type="KEGG" id="ttf:THTE_2786"/>
<dbReference type="Pfam" id="PF01261">
    <property type="entry name" value="AP_endonuc_2"/>
    <property type="match status" value="1"/>
</dbReference>
<keyword evidence="4" id="KW-1185">Reference proteome</keyword>
<dbReference type="PANTHER" id="PTHR43489">
    <property type="entry name" value="ISOMERASE"/>
    <property type="match status" value="1"/>
</dbReference>
<dbReference type="Proteomes" id="UP000215086">
    <property type="component" value="Chromosome"/>
</dbReference>
<evidence type="ECO:0000313" key="4">
    <source>
        <dbReference type="Proteomes" id="UP000215086"/>
    </source>
</evidence>
<organism evidence="3 4">
    <name type="scientific">Thermogutta terrifontis</name>
    <dbReference type="NCBI Taxonomy" id="1331910"/>
    <lineage>
        <taxon>Bacteria</taxon>
        <taxon>Pseudomonadati</taxon>
        <taxon>Planctomycetota</taxon>
        <taxon>Planctomycetia</taxon>
        <taxon>Pirellulales</taxon>
        <taxon>Thermoguttaceae</taxon>
        <taxon>Thermogutta</taxon>
    </lineage>
</organism>
<evidence type="ECO:0000313" key="3">
    <source>
        <dbReference type="EMBL" id="ASV75388.1"/>
    </source>
</evidence>
<proteinExistence type="predicted"/>
<feature type="domain" description="Xylose isomerase-like TIM barrel" evidence="2">
    <location>
        <begin position="62"/>
        <end position="295"/>
    </location>
</feature>
<dbReference type="SUPFAM" id="SSF51658">
    <property type="entry name" value="Xylose isomerase-like"/>
    <property type="match status" value="1"/>
</dbReference>
<keyword evidence="1" id="KW-0413">Isomerase</keyword>
<dbReference type="InterPro" id="IPR036237">
    <property type="entry name" value="Xyl_isomerase-like_sf"/>
</dbReference>
<dbReference type="AlphaFoldDB" id="A0A286RHF8"/>
<sequence>MLQRREFLMSAAGVAVSAGWGLAGGSAVLAAPGEFSLPQPGAELKFSSQLGVIPGKSLEEKLDKMKKWGFDAVELPGDVVGKVEMYAKAAANAGLKISAVCWGSAGGALVSEDPARREQGIQQIKEVLAAAGELQSTGVIFVPAFNGQTKLTNQEIRKVLLDILPGIGEYAVSVKSRVLLEPLNRGEAFFLRQVADAAAICRDVNSPGICLMGDFYHMYIEEPSDFAAFVAGGPWLHHVHLASRKRVLPGQDERSFIDGFRGLKWVGYKDYCSFECGVQGDREVEIPKALAFLRDQWEKATLPGQA</sequence>
<dbReference type="InterPro" id="IPR050417">
    <property type="entry name" value="Sugar_Epim/Isomerase"/>
</dbReference>
<dbReference type="OrthoDB" id="9782669at2"/>
<name>A0A286RHF8_9BACT</name>
<dbReference type="PANTHER" id="PTHR43489:SF7">
    <property type="entry name" value="3-DEHYDRO-D-GULOSIDE 4-EPIMERASE-RELATED"/>
    <property type="match status" value="1"/>
</dbReference>
<evidence type="ECO:0000259" key="2">
    <source>
        <dbReference type="Pfam" id="PF01261"/>
    </source>
</evidence>
<accession>A0A286RHF8</accession>
<dbReference type="InterPro" id="IPR006311">
    <property type="entry name" value="TAT_signal"/>
</dbReference>
<evidence type="ECO:0000256" key="1">
    <source>
        <dbReference type="ARBA" id="ARBA00023235"/>
    </source>
</evidence>
<dbReference type="RefSeq" id="WP_095415464.1">
    <property type="nucleotide sequence ID" value="NZ_CP018477.1"/>
</dbReference>
<dbReference type="PROSITE" id="PS51318">
    <property type="entry name" value="TAT"/>
    <property type="match status" value="1"/>
</dbReference>
<reference evidence="3 4" key="1">
    <citation type="journal article" name="Front. Microbiol.">
        <title>Sugar Metabolism of the First Thermophilic Planctomycete Thermogutta terrifontis: Comparative Genomic and Transcriptomic Approaches.</title>
        <authorList>
            <person name="Elcheninov A.G."/>
            <person name="Menzel P."/>
            <person name="Gudbergsdottir S.R."/>
            <person name="Slesarev A.I."/>
            <person name="Kadnikov V.V."/>
            <person name="Krogh A."/>
            <person name="Bonch-Osmolovskaya E.A."/>
            <person name="Peng X."/>
            <person name="Kublanov I.V."/>
        </authorList>
    </citation>
    <scope>NUCLEOTIDE SEQUENCE [LARGE SCALE GENOMIC DNA]</scope>
    <source>
        <strain evidence="3 4">R1</strain>
    </source>
</reference>
<protein>
    <recommendedName>
        <fullName evidence="2">Xylose isomerase-like TIM barrel domain-containing protein</fullName>
    </recommendedName>
</protein>